<dbReference type="Gene3D" id="3.30.300.210">
    <property type="entry name" value="Nutrient germinant receptor protein C, domain 3"/>
    <property type="match status" value="1"/>
</dbReference>
<protein>
    <submittedName>
        <fullName evidence="10">Germination protein, Ger(X)C family</fullName>
    </submittedName>
</protein>
<dbReference type="STRING" id="1216932.CM240_2309"/>
<accession>W6RXR6</accession>
<dbReference type="EMBL" id="HG917868">
    <property type="protein sequence ID" value="CDM69446.1"/>
    <property type="molecule type" value="Genomic_DNA"/>
</dbReference>
<feature type="domain" description="Spore germination GerAC-like C-terminal" evidence="8">
    <location>
        <begin position="227"/>
        <end position="389"/>
    </location>
</feature>
<keyword evidence="11" id="KW-1185">Reference proteome</keyword>
<evidence type="ECO:0000256" key="3">
    <source>
        <dbReference type="ARBA" id="ARBA00022544"/>
    </source>
</evidence>
<dbReference type="PANTHER" id="PTHR35789:SF1">
    <property type="entry name" value="SPORE GERMINATION PROTEIN B3"/>
    <property type="match status" value="1"/>
</dbReference>
<dbReference type="HOGENOM" id="CLU_051140_0_0_9"/>
<keyword evidence="6" id="KW-0564">Palmitate</keyword>
<dbReference type="InterPro" id="IPR046953">
    <property type="entry name" value="Spore_GerAC-like_C"/>
</dbReference>
<evidence type="ECO:0000256" key="4">
    <source>
        <dbReference type="ARBA" id="ARBA00022729"/>
    </source>
</evidence>
<dbReference type="GO" id="GO:0009847">
    <property type="term" value="P:spore germination"/>
    <property type="evidence" value="ECO:0007669"/>
    <property type="project" value="InterPro"/>
</dbReference>
<dbReference type="PATRIC" id="fig|1216932.3.peg.2287"/>
<dbReference type="OrthoDB" id="2569624at2"/>
<gene>
    <name evidence="10" type="ORF">CM240_2309</name>
</gene>
<dbReference type="KEGG" id="clt:CM240_2309"/>
<evidence type="ECO:0000313" key="10">
    <source>
        <dbReference type="EMBL" id="CDM69446.1"/>
    </source>
</evidence>
<dbReference type="Proteomes" id="UP000019426">
    <property type="component" value="Chromosome M2/40_rep1"/>
</dbReference>
<keyword evidence="5" id="KW-0472">Membrane</keyword>
<evidence type="ECO:0000256" key="6">
    <source>
        <dbReference type="ARBA" id="ARBA00023139"/>
    </source>
</evidence>
<evidence type="ECO:0000313" key="11">
    <source>
        <dbReference type="Proteomes" id="UP000019426"/>
    </source>
</evidence>
<dbReference type="Pfam" id="PF05504">
    <property type="entry name" value="Spore_GerAC"/>
    <property type="match status" value="1"/>
</dbReference>
<keyword evidence="3" id="KW-0309">Germination</keyword>
<dbReference type="PANTHER" id="PTHR35789">
    <property type="entry name" value="SPORE GERMINATION PROTEIN B3"/>
    <property type="match status" value="1"/>
</dbReference>
<name>W6RXR6_9CLOT</name>
<sequence length="392" mass="44425">MRKLSVLIILVIIFPMLFGCYDKVEIDKRAFVSTIGLDTFEFIDKKEELKNINPDAPFAMKQLEKIKLTLGFPNISETGEKESGDAPNNTMVAEAPSFEDAIIKIGNKSSRTVTFGTGKLMVISEDFFRYPDTLKEVLDNIRRSPNINRVMYVIICEGQAEDILKFMPPMENNVENYLLGLMENAGVNSYIKPVRLNDMLSLMSKECDIAIPKVSIKKESNEVVLKGASIVKDFSIAGSLSEIESSDIELLRGNLKGGKKIIYMEGHPVDYYITEVTRKLKVKEDEGKLNFQVLLQLDGELQGYIPDKKALDNADIEEIQNHFDNSLAKEGRMVLEGVQSQYGADLLELKEYLKGYHPFIWNDVKDNWSDTFKNSKIEVYVKTNIRRIGVGY</sequence>
<proteinExistence type="inferred from homology"/>
<evidence type="ECO:0000256" key="7">
    <source>
        <dbReference type="ARBA" id="ARBA00023288"/>
    </source>
</evidence>
<dbReference type="Pfam" id="PF25198">
    <property type="entry name" value="Spore_GerAC_N"/>
    <property type="match status" value="1"/>
</dbReference>
<dbReference type="InterPro" id="IPR008844">
    <property type="entry name" value="Spore_GerAC-like"/>
</dbReference>
<comment type="similarity">
    <text evidence="2">Belongs to the GerABKC lipoprotein family.</text>
</comment>
<dbReference type="InterPro" id="IPR038501">
    <property type="entry name" value="Spore_GerAC_C_sf"/>
</dbReference>
<dbReference type="NCBIfam" id="TIGR02887">
    <property type="entry name" value="spore_ger_x_C"/>
    <property type="match status" value="1"/>
</dbReference>
<dbReference type="RefSeq" id="WP_044039262.1">
    <property type="nucleotide sequence ID" value="NZ_HG917868.1"/>
</dbReference>
<evidence type="ECO:0000259" key="9">
    <source>
        <dbReference type="Pfam" id="PF25198"/>
    </source>
</evidence>
<comment type="subcellular location">
    <subcellularLocation>
        <location evidence="1">Membrane</location>
        <topology evidence="1">Lipid-anchor</topology>
    </subcellularLocation>
</comment>
<dbReference type="InterPro" id="IPR057336">
    <property type="entry name" value="GerAC_N"/>
</dbReference>
<keyword evidence="7" id="KW-0449">Lipoprotein</keyword>
<reference evidence="10 11" key="1">
    <citation type="submission" date="2013-11" db="EMBL/GenBank/DDBJ databases">
        <title>Complete genome sequence of Clostridum sp. M2/40.</title>
        <authorList>
            <person name="Wibberg D."/>
            <person name="Puehler A."/>
            <person name="Schlueter A."/>
        </authorList>
    </citation>
    <scope>NUCLEOTIDE SEQUENCE [LARGE SCALE GENOMIC DNA]</scope>
    <source>
        <strain evidence="11">M2/40</strain>
    </source>
</reference>
<feature type="domain" description="Spore germination protein N-terminal" evidence="9">
    <location>
        <begin position="22"/>
        <end position="216"/>
    </location>
</feature>
<keyword evidence="4" id="KW-0732">Signal</keyword>
<evidence type="ECO:0000256" key="1">
    <source>
        <dbReference type="ARBA" id="ARBA00004635"/>
    </source>
</evidence>
<organism evidence="10 11">
    <name type="scientific">Clostridium bornimense</name>
    <dbReference type="NCBI Taxonomy" id="1216932"/>
    <lineage>
        <taxon>Bacteria</taxon>
        <taxon>Bacillati</taxon>
        <taxon>Bacillota</taxon>
        <taxon>Clostridia</taxon>
        <taxon>Eubacteriales</taxon>
        <taxon>Clostridiaceae</taxon>
        <taxon>Clostridium</taxon>
    </lineage>
</organism>
<dbReference type="GO" id="GO:0016020">
    <property type="term" value="C:membrane"/>
    <property type="evidence" value="ECO:0007669"/>
    <property type="project" value="UniProtKB-SubCell"/>
</dbReference>
<evidence type="ECO:0000259" key="8">
    <source>
        <dbReference type="Pfam" id="PF05504"/>
    </source>
</evidence>
<dbReference type="PROSITE" id="PS51257">
    <property type="entry name" value="PROKAR_LIPOPROTEIN"/>
    <property type="match status" value="1"/>
</dbReference>
<evidence type="ECO:0000256" key="2">
    <source>
        <dbReference type="ARBA" id="ARBA00007886"/>
    </source>
</evidence>
<dbReference type="eggNOG" id="ENOG502Z8GN">
    <property type="taxonomic scope" value="Bacteria"/>
</dbReference>
<evidence type="ECO:0000256" key="5">
    <source>
        <dbReference type="ARBA" id="ARBA00023136"/>
    </source>
</evidence>
<dbReference type="AlphaFoldDB" id="W6RXR6"/>